<reference evidence="3" key="1">
    <citation type="journal article" date="2019" name="Int. J. Syst. Evol. Microbiol.">
        <title>The Global Catalogue of Microorganisms (GCM) 10K type strain sequencing project: providing services to taxonomists for standard genome sequencing and annotation.</title>
        <authorList>
            <consortium name="The Broad Institute Genomics Platform"/>
            <consortium name="The Broad Institute Genome Sequencing Center for Infectious Disease"/>
            <person name="Wu L."/>
            <person name="Ma J."/>
        </authorList>
    </citation>
    <scope>NUCLEOTIDE SEQUENCE [LARGE SCALE GENOMIC DNA]</scope>
    <source>
        <strain evidence="3">CCUG 36956</strain>
    </source>
</reference>
<feature type="transmembrane region" description="Helical" evidence="1">
    <location>
        <begin position="117"/>
        <end position="135"/>
    </location>
</feature>
<keyword evidence="1" id="KW-0472">Membrane</keyword>
<evidence type="ECO:0000256" key="1">
    <source>
        <dbReference type="SAM" id="Phobius"/>
    </source>
</evidence>
<organism evidence="2 3">
    <name type="scientific">Nocardia lasii</name>
    <dbReference type="NCBI Taxonomy" id="1616107"/>
    <lineage>
        <taxon>Bacteria</taxon>
        <taxon>Bacillati</taxon>
        <taxon>Actinomycetota</taxon>
        <taxon>Actinomycetes</taxon>
        <taxon>Mycobacteriales</taxon>
        <taxon>Nocardiaceae</taxon>
        <taxon>Nocardia</taxon>
    </lineage>
</organism>
<feature type="transmembrane region" description="Helical" evidence="1">
    <location>
        <begin position="141"/>
        <end position="165"/>
    </location>
</feature>
<keyword evidence="1" id="KW-1133">Transmembrane helix</keyword>
<evidence type="ECO:0000313" key="3">
    <source>
        <dbReference type="Proteomes" id="UP001596223"/>
    </source>
</evidence>
<sequence length="200" mass="21633">MTTSNPRVDLVLPLRPHVLDPNGEDRQLQLTVAGPLPPVCLVHGRPATGPKNQLLKFWGKPGAYRQEGFGRRLFELPKGALGRIVAECNEPLAIIGAQWPECEQCAVRADTRVRVLIAYYMSSLLPLFVGVGLMATIPSAFAWILCAAGIGVIVLAVLAGSVVFVRLDRYLVASLAPDASSVTVSAHPDFARVWAGRVEW</sequence>
<dbReference type="EMBL" id="JBHSQN010000013">
    <property type="protein sequence ID" value="MFC6013403.1"/>
    <property type="molecule type" value="Genomic_DNA"/>
</dbReference>
<dbReference type="RefSeq" id="WP_378608344.1">
    <property type="nucleotide sequence ID" value="NZ_JBHSQN010000013.1"/>
</dbReference>
<protein>
    <submittedName>
        <fullName evidence="2">Uncharacterized protein</fullName>
    </submittedName>
</protein>
<evidence type="ECO:0000313" key="2">
    <source>
        <dbReference type="EMBL" id="MFC6013403.1"/>
    </source>
</evidence>
<gene>
    <name evidence="2" type="ORF">ACFP3H_20300</name>
</gene>
<dbReference type="Proteomes" id="UP001596223">
    <property type="component" value="Unassembled WGS sequence"/>
</dbReference>
<keyword evidence="1" id="KW-0812">Transmembrane</keyword>
<accession>A0ABW1JZ07</accession>
<proteinExistence type="predicted"/>
<keyword evidence="3" id="KW-1185">Reference proteome</keyword>
<name>A0ABW1JZ07_9NOCA</name>
<comment type="caution">
    <text evidence="2">The sequence shown here is derived from an EMBL/GenBank/DDBJ whole genome shotgun (WGS) entry which is preliminary data.</text>
</comment>